<reference evidence="2" key="1">
    <citation type="submission" date="2022-11" db="UniProtKB">
        <authorList>
            <consortium name="WormBaseParasite"/>
        </authorList>
    </citation>
    <scope>IDENTIFICATION</scope>
</reference>
<name>A0A914XQ68_9BILA</name>
<accession>A0A914XQ68</accession>
<sequence>MTENGRKFIENSKTPDFIAYFAFGAEYFEFVNSDMSQLSKFSLPLLFAISMMPRIEDANRRKALSCIRRQIPKIRQSYSVADRETMAFPINAIEDAAEMPQNGFEDLDKLLLMSRQLMEDKTQRDCQIRAAERIGKKKKRCNRKKAIWDLF</sequence>
<organism evidence="1 2">
    <name type="scientific">Panagrolaimus superbus</name>
    <dbReference type="NCBI Taxonomy" id="310955"/>
    <lineage>
        <taxon>Eukaryota</taxon>
        <taxon>Metazoa</taxon>
        <taxon>Ecdysozoa</taxon>
        <taxon>Nematoda</taxon>
        <taxon>Chromadorea</taxon>
        <taxon>Rhabditida</taxon>
        <taxon>Tylenchina</taxon>
        <taxon>Panagrolaimomorpha</taxon>
        <taxon>Panagrolaimoidea</taxon>
        <taxon>Panagrolaimidae</taxon>
        <taxon>Panagrolaimus</taxon>
    </lineage>
</organism>
<keyword evidence="1" id="KW-1185">Reference proteome</keyword>
<dbReference type="WBParaSite" id="PSU_v2.g10164.t1">
    <property type="protein sequence ID" value="PSU_v2.g10164.t1"/>
    <property type="gene ID" value="PSU_v2.g10164"/>
</dbReference>
<evidence type="ECO:0000313" key="1">
    <source>
        <dbReference type="Proteomes" id="UP000887577"/>
    </source>
</evidence>
<protein>
    <submittedName>
        <fullName evidence="2">Uncharacterized protein</fullName>
    </submittedName>
</protein>
<proteinExistence type="predicted"/>
<evidence type="ECO:0000313" key="2">
    <source>
        <dbReference type="WBParaSite" id="PSU_v2.g10164.t1"/>
    </source>
</evidence>
<dbReference type="Proteomes" id="UP000887577">
    <property type="component" value="Unplaced"/>
</dbReference>
<dbReference type="AlphaFoldDB" id="A0A914XQ68"/>